<organism evidence="1">
    <name type="scientific">Rhizophora mucronata</name>
    <name type="common">Asiatic mangrove</name>
    <dbReference type="NCBI Taxonomy" id="61149"/>
    <lineage>
        <taxon>Eukaryota</taxon>
        <taxon>Viridiplantae</taxon>
        <taxon>Streptophyta</taxon>
        <taxon>Embryophyta</taxon>
        <taxon>Tracheophyta</taxon>
        <taxon>Spermatophyta</taxon>
        <taxon>Magnoliopsida</taxon>
        <taxon>eudicotyledons</taxon>
        <taxon>Gunneridae</taxon>
        <taxon>Pentapetalae</taxon>
        <taxon>rosids</taxon>
        <taxon>fabids</taxon>
        <taxon>Malpighiales</taxon>
        <taxon>Rhizophoraceae</taxon>
        <taxon>Rhizophora</taxon>
    </lineage>
</organism>
<name>A0A2P2QY59_RHIMU</name>
<sequence>MDTPSPLKQRGLVSGV</sequence>
<dbReference type="EMBL" id="GGEC01091434">
    <property type="protein sequence ID" value="MBX71918.1"/>
    <property type="molecule type" value="Transcribed_RNA"/>
</dbReference>
<reference evidence="1" key="1">
    <citation type="submission" date="2018-02" db="EMBL/GenBank/DDBJ databases">
        <title>Rhizophora mucronata_Transcriptome.</title>
        <authorList>
            <person name="Meera S.P."/>
            <person name="Sreeshan A."/>
            <person name="Augustine A."/>
        </authorList>
    </citation>
    <scope>NUCLEOTIDE SEQUENCE</scope>
    <source>
        <tissue evidence="1">Leaf</tissue>
    </source>
</reference>
<evidence type="ECO:0000313" key="1">
    <source>
        <dbReference type="EMBL" id="MBX71918.1"/>
    </source>
</evidence>
<protein>
    <submittedName>
        <fullName evidence="1">Uncharacterized protein</fullName>
    </submittedName>
</protein>
<accession>A0A2P2QY59</accession>
<dbReference type="AlphaFoldDB" id="A0A2P2QY59"/>
<proteinExistence type="predicted"/>